<protein>
    <recommendedName>
        <fullName evidence="2">AB hydrolase-1 domain-containing protein</fullName>
    </recommendedName>
</protein>
<proteinExistence type="predicted"/>
<dbReference type="Gene3D" id="3.40.50.1820">
    <property type="entry name" value="alpha/beta hydrolase"/>
    <property type="match status" value="1"/>
</dbReference>
<feature type="non-terminal residue" evidence="1">
    <location>
        <position position="86"/>
    </location>
</feature>
<dbReference type="SUPFAM" id="SSF53474">
    <property type="entry name" value="alpha/beta-Hydrolases"/>
    <property type="match status" value="1"/>
</dbReference>
<organism evidence="1">
    <name type="scientific">marine metagenome</name>
    <dbReference type="NCBI Taxonomy" id="408172"/>
    <lineage>
        <taxon>unclassified sequences</taxon>
        <taxon>metagenomes</taxon>
        <taxon>ecological metagenomes</taxon>
    </lineage>
</organism>
<name>A0A383BZ22_9ZZZZ</name>
<dbReference type="AlphaFoldDB" id="A0A383BZ22"/>
<evidence type="ECO:0008006" key="2">
    <source>
        <dbReference type="Google" id="ProtNLM"/>
    </source>
</evidence>
<dbReference type="EMBL" id="UINC01204445">
    <property type="protein sequence ID" value="SVE25172.1"/>
    <property type="molecule type" value="Genomic_DNA"/>
</dbReference>
<accession>A0A383BZ22</accession>
<dbReference type="InterPro" id="IPR029058">
    <property type="entry name" value="AB_hydrolase_fold"/>
</dbReference>
<reference evidence="1" key="1">
    <citation type="submission" date="2018-05" db="EMBL/GenBank/DDBJ databases">
        <authorList>
            <person name="Lanie J.A."/>
            <person name="Ng W.-L."/>
            <person name="Kazmierczak K.M."/>
            <person name="Andrzejewski T.M."/>
            <person name="Davidsen T.M."/>
            <person name="Wayne K.J."/>
            <person name="Tettelin H."/>
            <person name="Glass J.I."/>
            <person name="Rusch D."/>
            <person name="Podicherti R."/>
            <person name="Tsui H.-C.T."/>
            <person name="Winkler M.E."/>
        </authorList>
    </citation>
    <scope>NUCLEOTIDE SEQUENCE</scope>
</reference>
<evidence type="ECO:0000313" key="1">
    <source>
        <dbReference type="EMBL" id="SVE25172.1"/>
    </source>
</evidence>
<sequence>MQVTKQNLVLIPGLVCDDQVWRHQAEFLSDIAEIIIPPVVKSPTIFGLAEEVLAISPETFAVAGFSMGGYVAMEMYRQAPERISRL</sequence>
<gene>
    <name evidence="1" type="ORF">METZ01_LOCUS478026</name>
</gene>